<feature type="repeat" description="TPR" evidence="1">
    <location>
        <begin position="130"/>
        <end position="163"/>
    </location>
</feature>
<dbReference type="SUPFAM" id="SSF48452">
    <property type="entry name" value="TPR-like"/>
    <property type="match status" value="1"/>
</dbReference>
<name>A0A8K0P7U7_LADFU</name>
<feature type="compositionally biased region" description="Basic and acidic residues" evidence="2">
    <location>
        <begin position="661"/>
        <end position="716"/>
    </location>
</feature>
<evidence type="ECO:0000313" key="3">
    <source>
        <dbReference type="EMBL" id="KAG8235263.1"/>
    </source>
</evidence>
<feature type="compositionally biased region" description="Basic residues" evidence="2">
    <location>
        <begin position="893"/>
        <end position="915"/>
    </location>
</feature>
<feature type="region of interest" description="Disordered" evidence="2">
    <location>
        <begin position="655"/>
        <end position="739"/>
    </location>
</feature>
<feature type="compositionally biased region" description="Polar residues" evidence="2">
    <location>
        <begin position="585"/>
        <end position="600"/>
    </location>
</feature>
<protein>
    <recommendedName>
        <fullName evidence="5">Tetratricopeptide repeat protein 14</fullName>
    </recommendedName>
</protein>
<feature type="repeat" description="TPR" evidence="1">
    <location>
        <begin position="55"/>
        <end position="88"/>
    </location>
</feature>
<feature type="compositionally biased region" description="Basic residues" evidence="2">
    <location>
        <begin position="1049"/>
        <end position="1059"/>
    </location>
</feature>
<dbReference type="Pfam" id="PF13181">
    <property type="entry name" value="TPR_8"/>
    <property type="match status" value="1"/>
</dbReference>
<dbReference type="InterPro" id="IPR039190">
    <property type="entry name" value="TTC14"/>
</dbReference>
<dbReference type="Proteomes" id="UP000792457">
    <property type="component" value="Unassembled WGS sequence"/>
</dbReference>
<dbReference type="PROSITE" id="PS50005">
    <property type="entry name" value="TPR"/>
    <property type="match status" value="3"/>
</dbReference>
<proteinExistence type="predicted"/>
<dbReference type="InterPro" id="IPR011990">
    <property type="entry name" value="TPR-like_helical_dom_sf"/>
</dbReference>
<feature type="compositionally biased region" description="Basic and acidic residues" evidence="2">
    <location>
        <begin position="209"/>
        <end position="221"/>
    </location>
</feature>
<dbReference type="AlphaFoldDB" id="A0A8K0P7U7"/>
<feature type="compositionally biased region" description="Basic and acidic residues" evidence="2">
    <location>
        <begin position="569"/>
        <end position="581"/>
    </location>
</feature>
<feature type="compositionally biased region" description="Basic and acidic residues" evidence="2">
    <location>
        <begin position="364"/>
        <end position="413"/>
    </location>
</feature>
<keyword evidence="4" id="KW-1185">Reference proteome</keyword>
<organism evidence="3 4">
    <name type="scientific">Ladona fulva</name>
    <name type="common">Scarce chaser dragonfly</name>
    <name type="synonym">Libellula fulva</name>
    <dbReference type="NCBI Taxonomy" id="123851"/>
    <lineage>
        <taxon>Eukaryota</taxon>
        <taxon>Metazoa</taxon>
        <taxon>Ecdysozoa</taxon>
        <taxon>Arthropoda</taxon>
        <taxon>Hexapoda</taxon>
        <taxon>Insecta</taxon>
        <taxon>Pterygota</taxon>
        <taxon>Palaeoptera</taxon>
        <taxon>Odonata</taxon>
        <taxon>Epiprocta</taxon>
        <taxon>Anisoptera</taxon>
        <taxon>Libelluloidea</taxon>
        <taxon>Libellulidae</taxon>
        <taxon>Ladona</taxon>
    </lineage>
</organism>
<dbReference type="PANTHER" id="PTHR23184">
    <property type="entry name" value="TETRATRICOPEPTIDE REPEAT PROTEIN 14"/>
    <property type="match status" value="1"/>
</dbReference>
<evidence type="ECO:0000256" key="2">
    <source>
        <dbReference type="SAM" id="MobiDB-lite"/>
    </source>
</evidence>
<feature type="compositionally biased region" description="Basic residues" evidence="2">
    <location>
        <begin position="981"/>
        <end position="993"/>
    </location>
</feature>
<dbReference type="Pfam" id="PF13414">
    <property type="entry name" value="TPR_11"/>
    <property type="match status" value="1"/>
</dbReference>
<accession>A0A8K0P7U7</accession>
<reference evidence="3" key="1">
    <citation type="submission" date="2013-04" db="EMBL/GenBank/DDBJ databases">
        <authorList>
            <person name="Qu J."/>
            <person name="Murali S.C."/>
            <person name="Bandaranaike D."/>
            <person name="Bellair M."/>
            <person name="Blankenburg K."/>
            <person name="Chao H."/>
            <person name="Dinh H."/>
            <person name="Doddapaneni H."/>
            <person name="Downs B."/>
            <person name="Dugan-Rocha S."/>
            <person name="Elkadiri S."/>
            <person name="Gnanaolivu R.D."/>
            <person name="Hernandez B."/>
            <person name="Javaid M."/>
            <person name="Jayaseelan J.C."/>
            <person name="Lee S."/>
            <person name="Li M."/>
            <person name="Ming W."/>
            <person name="Munidasa M."/>
            <person name="Muniz J."/>
            <person name="Nguyen L."/>
            <person name="Ongeri F."/>
            <person name="Osuji N."/>
            <person name="Pu L.-L."/>
            <person name="Puazo M."/>
            <person name="Qu C."/>
            <person name="Quiroz J."/>
            <person name="Raj R."/>
            <person name="Weissenberger G."/>
            <person name="Xin Y."/>
            <person name="Zou X."/>
            <person name="Han Y."/>
            <person name="Richards S."/>
            <person name="Worley K."/>
            <person name="Muzny D."/>
            <person name="Gibbs R."/>
        </authorList>
    </citation>
    <scope>NUCLEOTIDE SEQUENCE</scope>
    <source>
        <strain evidence="3">Sampled in the wild</strain>
    </source>
</reference>
<dbReference type="OrthoDB" id="1914839at2759"/>
<feature type="region of interest" description="Disordered" evidence="2">
    <location>
        <begin position="1204"/>
        <end position="1223"/>
    </location>
</feature>
<gene>
    <name evidence="3" type="ORF">J437_LFUL014263</name>
</gene>
<feature type="region of interest" description="Disordered" evidence="2">
    <location>
        <begin position="547"/>
        <end position="616"/>
    </location>
</feature>
<evidence type="ECO:0000313" key="4">
    <source>
        <dbReference type="Proteomes" id="UP000792457"/>
    </source>
</evidence>
<feature type="compositionally biased region" description="Basic and acidic residues" evidence="2">
    <location>
        <begin position="1204"/>
        <end position="1215"/>
    </location>
</feature>
<dbReference type="Gene3D" id="1.25.40.10">
    <property type="entry name" value="Tetratricopeptide repeat domain"/>
    <property type="match status" value="1"/>
</dbReference>
<feature type="repeat" description="TPR" evidence="1">
    <location>
        <begin position="89"/>
        <end position="122"/>
    </location>
</feature>
<feature type="compositionally biased region" description="Basic and acidic residues" evidence="2">
    <location>
        <begin position="453"/>
        <end position="474"/>
    </location>
</feature>
<feature type="compositionally biased region" description="Low complexity" evidence="2">
    <location>
        <begin position="262"/>
        <end position="295"/>
    </location>
</feature>
<feature type="compositionally biased region" description="Basic and acidic residues" evidence="2">
    <location>
        <begin position="1064"/>
        <end position="1112"/>
    </location>
</feature>
<dbReference type="InterPro" id="IPR019734">
    <property type="entry name" value="TPR_rpt"/>
</dbReference>
<feature type="compositionally biased region" description="Low complexity" evidence="2">
    <location>
        <begin position="877"/>
        <end position="886"/>
    </location>
</feature>
<feature type="compositionally biased region" description="Low complexity" evidence="2">
    <location>
        <begin position="774"/>
        <end position="785"/>
    </location>
</feature>
<reference evidence="3" key="2">
    <citation type="submission" date="2017-10" db="EMBL/GenBank/DDBJ databases">
        <title>Ladona fulva Genome sequencing and assembly.</title>
        <authorList>
            <person name="Murali S."/>
            <person name="Richards S."/>
            <person name="Bandaranaike D."/>
            <person name="Bellair M."/>
            <person name="Blankenburg K."/>
            <person name="Chao H."/>
            <person name="Dinh H."/>
            <person name="Doddapaneni H."/>
            <person name="Dugan-Rocha S."/>
            <person name="Elkadiri S."/>
            <person name="Gnanaolivu R."/>
            <person name="Hernandez B."/>
            <person name="Skinner E."/>
            <person name="Javaid M."/>
            <person name="Lee S."/>
            <person name="Li M."/>
            <person name="Ming W."/>
            <person name="Munidasa M."/>
            <person name="Muniz J."/>
            <person name="Nguyen L."/>
            <person name="Hughes D."/>
            <person name="Osuji N."/>
            <person name="Pu L.-L."/>
            <person name="Puazo M."/>
            <person name="Qu C."/>
            <person name="Quiroz J."/>
            <person name="Raj R."/>
            <person name="Weissenberger G."/>
            <person name="Xin Y."/>
            <person name="Zou X."/>
            <person name="Han Y."/>
            <person name="Worley K."/>
            <person name="Muzny D."/>
            <person name="Gibbs R."/>
        </authorList>
    </citation>
    <scope>NUCLEOTIDE SEQUENCE</scope>
    <source>
        <strain evidence="3">Sampled in the wild</strain>
    </source>
</reference>
<feature type="compositionally biased region" description="Gly residues" evidence="2">
    <location>
        <begin position="919"/>
        <end position="938"/>
    </location>
</feature>
<evidence type="ECO:0008006" key="5">
    <source>
        <dbReference type="Google" id="ProtNLM"/>
    </source>
</evidence>
<keyword evidence="1" id="KW-0802">TPR repeat</keyword>
<dbReference type="PANTHER" id="PTHR23184:SF9">
    <property type="entry name" value="TETRATRICOPEPTIDE REPEAT PROTEIN 14"/>
    <property type="match status" value="1"/>
</dbReference>
<feature type="compositionally biased region" description="Basic residues" evidence="2">
    <location>
        <begin position="296"/>
        <end position="323"/>
    </location>
</feature>
<feature type="region of interest" description="Disordered" evidence="2">
    <location>
        <begin position="1159"/>
        <end position="1198"/>
    </location>
</feature>
<feature type="compositionally biased region" description="Basic and acidic residues" evidence="2">
    <location>
        <begin position="605"/>
        <end position="616"/>
    </location>
</feature>
<comment type="caution">
    <text evidence="3">The sequence shown here is derived from an EMBL/GenBank/DDBJ whole genome shotgun (WGS) entry which is preliminary data.</text>
</comment>
<feature type="compositionally biased region" description="Basic residues" evidence="2">
    <location>
        <begin position="243"/>
        <end position="261"/>
    </location>
</feature>
<feature type="compositionally biased region" description="Basic and acidic residues" evidence="2">
    <location>
        <begin position="963"/>
        <end position="977"/>
    </location>
</feature>
<dbReference type="SMART" id="SM00028">
    <property type="entry name" value="TPR"/>
    <property type="match status" value="3"/>
</dbReference>
<sequence>MEKSLGFNNPNNTNHLAGLMGLEPKVYSFMKGLRGRFPEQEYAQELRQVQASKWAFRSVAEGIEHFKSGRHSEAFQCLNKALNIDPRNVEGLVARGALYANSGSFQKAIEDFESAHKLNPNHQNARKYMGETLVALGRSHEDEGRLDEALKAYESCLAVVPFHEEAQNSIEYLRTKMASVGKGDVSGEGANGQTSSEALIPGLTPSKTQEMKETLKQLLKEGEEDEEEVIASIQQKKKDKERSKNKKKKNRKSRKHHRRRSTSSSSSSSNSSSRSSSSSSSSSTVESSSGSSHSHSQSRSRSRSTSRTRKSSKRRSKGSRSKKGKEERKEKSLSPLSKRMAMMEPNHSVLEGSAGFAADVPPKGSDKDNEYEQRVRRFLEQTKGDSEYEDKVRKFLDETARWKKERKGQEKDSKKKKKKDKSRSRDKEKSKKKKKDRDEKDYDKKKRHRKRGDKYAGDLDKAEHLKEALRRELSEQVGEVGLSRKNRQRSSMDDDDEFLYSGASTQERNEENPAADLRILGLEEIPDLDDLESKLSAYYAKVEKDTGISKRKQWHEVPSNVESRFAPRRKVEEKGSGEEKKRRYSQSPSAKGSRNMSSSPKLMYGHHEEAKEDDLSLRDKKKYDMFAESPTPPKLSATDSVPVMKWKMQVGPGVSRFKKKERSERDKEPWEDLEEKHYIFAKEEAGSEEEHKKSPETEEKFVPHRSAPRESVDKEAPMPVGMQPPVPGEEDLTEPLNDGVGKTLQFYEKFRGGYRIGKKASEEPSSGPSAVIGNNSLSTAANSASAPPPREESSQRQVTPVVAPSGGPSTPGKRPSITPGAKGPKTDSEDSDSSTSRRQGGAESGTRRRSRSASSGGESSPHSRRSRSRSRARGGRYSRSAASSDSDSSRSYERRRRRRSRSKSSRRSSYGRHSRSGSYTGGGRGGGGEGGGGGGGRYGSRSRSRSYDDRYRSSVSRSRSRSRSYDRSRSRSYDRRSRSGSPHRRPHDHRSQHGSKYPPGRFPRHRGGTYYRPRYQGYKNPRGGFVPRGRGYHPKFSQRGGGRPFIPRGRGRGRGRFFHYKPGYRSDKDGYHRRYEQRGRSRDRDSEDRRSSYSRGEDDPMKKVDEAKEKINRYIAETGGDEVESKRREESLSEGEEVDEERFGRAEGEYVDRKVFEGKWADGDEEKGRSRGNAAEEGGKSATSGGGDLPSIEEMDKFLNKVKAQKKEEMKERNKAFVKPTAW</sequence>
<evidence type="ECO:0000256" key="1">
    <source>
        <dbReference type="PROSITE-ProRule" id="PRU00339"/>
    </source>
</evidence>
<feature type="region of interest" description="Disordered" evidence="2">
    <location>
        <begin position="184"/>
        <end position="515"/>
    </location>
</feature>
<feature type="compositionally biased region" description="Basic residues" evidence="2">
    <location>
        <begin position="862"/>
        <end position="876"/>
    </location>
</feature>
<feature type="region of interest" description="Disordered" evidence="2">
    <location>
        <begin position="758"/>
        <end position="1144"/>
    </location>
</feature>
<feature type="compositionally biased region" description="Basic and acidic residues" evidence="2">
    <location>
        <begin position="1159"/>
        <end position="1169"/>
    </location>
</feature>
<dbReference type="EMBL" id="KZ308894">
    <property type="protein sequence ID" value="KAG8235263.1"/>
    <property type="molecule type" value="Genomic_DNA"/>
</dbReference>